<organism evidence="1 2">
    <name type="scientific">Hyalomma asiaticum</name>
    <name type="common">Tick</name>
    <dbReference type="NCBI Taxonomy" id="266040"/>
    <lineage>
        <taxon>Eukaryota</taxon>
        <taxon>Metazoa</taxon>
        <taxon>Ecdysozoa</taxon>
        <taxon>Arthropoda</taxon>
        <taxon>Chelicerata</taxon>
        <taxon>Arachnida</taxon>
        <taxon>Acari</taxon>
        <taxon>Parasitiformes</taxon>
        <taxon>Ixodida</taxon>
        <taxon>Ixodoidea</taxon>
        <taxon>Ixodidae</taxon>
        <taxon>Hyalomminae</taxon>
        <taxon>Hyalomma</taxon>
    </lineage>
</organism>
<accession>A0ACB7SIX2</accession>
<dbReference type="EMBL" id="CM023484">
    <property type="protein sequence ID" value="KAH6933986.1"/>
    <property type="molecule type" value="Genomic_DNA"/>
</dbReference>
<reference evidence="1" key="1">
    <citation type="submission" date="2020-05" db="EMBL/GenBank/DDBJ databases">
        <title>Large-scale comparative analyses of tick genomes elucidate their genetic diversity and vector capacities.</title>
        <authorList>
            <person name="Jia N."/>
            <person name="Wang J."/>
            <person name="Shi W."/>
            <person name="Du L."/>
            <person name="Sun Y."/>
            <person name="Zhan W."/>
            <person name="Jiang J."/>
            <person name="Wang Q."/>
            <person name="Zhang B."/>
            <person name="Ji P."/>
            <person name="Sakyi L.B."/>
            <person name="Cui X."/>
            <person name="Yuan T."/>
            <person name="Jiang B."/>
            <person name="Yang W."/>
            <person name="Lam T.T.-Y."/>
            <person name="Chang Q."/>
            <person name="Ding S."/>
            <person name="Wang X."/>
            <person name="Zhu J."/>
            <person name="Ruan X."/>
            <person name="Zhao L."/>
            <person name="Wei J."/>
            <person name="Que T."/>
            <person name="Du C."/>
            <person name="Cheng J."/>
            <person name="Dai P."/>
            <person name="Han X."/>
            <person name="Huang E."/>
            <person name="Gao Y."/>
            <person name="Liu J."/>
            <person name="Shao H."/>
            <person name="Ye R."/>
            <person name="Li L."/>
            <person name="Wei W."/>
            <person name="Wang X."/>
            <person name="Wang C."/>
            <person name="Yang T."/>
            <person name="Huo Q."/>
            <person name="Li W."/>
            <person name="Guo W."/>
            <person name="Chen H."/>
            <person name="Zhou L."/>
            <person name="Ni X."/>
            <person name="Tian J."/>
            <person name="Zhou Y."/>
            <person name="Sheng Y."/>
            <person name="Liu T."/>
            <person name="Pan Y."/>
            <person name="Xia L."/>
            <person name="Li J."/>
            <person name="Zhao F."/>
            <person name="Cao W."/>
        </authorList>
    </citation>
    <scope>NUCLEOTIDE SEQUENCE</scope>
    <source>
        <strain evidence="1">Hyas-2018</strain>
    </source>
</reference>
<proteinExistence type="predicted"/>
<dbReference type="Proteomes" id="UP000821845">
    <property type="component" value="Chromosome 4"/>
</dbReference>
<gene>
    <name evidence="1" type="ORF">HPB50_019375</name>
</gene>
<sequence length="107" mass="11503">MLQPQPDVPPVSLKQPLQERRVSTYADMLRQPAVQNASFAAPTPATVISACSLPVALPATLFKFTKASFSKPTSGKLNTATWGDEAAEVKILQGPSAAATNRKRRLR</sequence>
<evidence type="ECO:0000313" key="1">
    <source>
        <dbReference type="EMBL" id="KAH6933986.1"/>
    </source>
</evidence>
<keyword evidence="2" id="KW-1185">Reference proteome</keyword>
<protein>
    <submittedName>
        <fullName evidence="1">Uncharacterized protein</fullName>
    </submittedName>
</protein>
<comment type="caution">
    <text evidence="1">The sequence shown here is derived from an EMBL/GenBank/DDBJ whole genome shotgun (WGS) entry which is preliminary data.</text>
</comment>
<evidence type="ECO:0000313" key="2">
    <source>
        <dbReference type="Proteomes" id="UP000821845"/>
    </source>
</evidence>
<name>A0ACB7SIX2_HYAAI</name>